<gene>
    <name evidence="1" type="ORF">GORHZ_102_00040</name>
</gene>
<keyword evidence="2" id="KW-1185">Reference proteome</keyword>
<reference evidence="1 2" key="1">
    <citation type="submission" date="2012-08" db="EMBL/GenBank/DDBJ databases">
        <title>Whole genome shotgun sequence of Gordonia rhizosphera NBRC 16068.</title>
        <authorList>
            <person name="Takarada H."/>
            <person name="Isaki S."/>
            <person name="Hosoyama A."/>
            <person name="Tsuchikane K."/>
            <person name="Katsumata H."/>
            <person name="Baba S."/>
            <person name="Ohji S."/>
            <person name="Yamazaki S."/>
            <person name="Fujita N."/>
        </authorList>
    </citation>
    <scope>NUCLEOTIDE SEQUENCE [LARGE SCALE GENOMIC DNA]</scope>
    <source>
        <strain evidence="1 2">NBRC 16068</strain>
    </source>
</reference>
<proteinExistence type="predicted"/>
<organism evidence="1 2">
    <name type="scientific">Gordonia rhizosphera NBRC 16068</name>
    <dbReference type="NCBI Taxonomy" id="1108045"/>
    <lineage>
        <taxon>Bacteria</taxon>
        <taxon>Bacillati</taxon>
        <taxon>Actinomycetota</taxon>
        <taxon>Actinomycetes</taxon>
        <taxon>Mycobacteriales</taxon>
        <taxon>Gordoniaceae</taxon>
        <taxon>Gordonia</taxon>
    </lineage>
</organism>
<accession>K6WDX4</accession>
<evidence type="ECO:0000313" key="2">
    <source>
        <dbReference type="Proteomes" id="UP000008363"/>
    </source>
</evidence>
<evidence type="ECO:0000313" key="1">
    <source>
        <dbReference type="EMBL" id="GAB90377.1"/>
    </source>
</evidence>
<protein>
    <submittedName>
        <fullName evidence="1">Uncharacterized protein</fullName>
    </submittedName>
</protein>
<sequence>MTHDSIIHPIIIHECSHTLAAVFAMLTRLTVAATLLLGLAGCGSDDPGVASSSSAAAQAGCTDDTTSGRDGVNLLPVAPAKVTLLDPGTGDRRLPAASPELATPQSVTLITTSSVQSPGSTDAQTVTVPMQARFGCDDPTDLEMTLGAVTSPDDTLADQLGPVEGSPAGLAIGPGSMPISLRLLPADDAGPEARLAVEQSLLQALQVTVALPTEPVAVGARWRTDRTIDTAATVTQQIDATLRSWDGDRVVIDISVDETPVNSVFAIPGTDATLTIARYTDAGTGQITMDLRRGLPVAGTLEMIGARELVGTDPAQPLIQRTGLSVSWR</sequence>
<dbReference type="eggNOG" id="ENOG502Z9YC">
    <property type="taxonomic scope" value="Bacteria"/>
</dbReference>
<comment type="caution">
    <text evidence="1">The sequence shown here is derived from an EMBL/GenBank/DDBJ whole genome shotgun (WGS) entry which is preliminary data.</text>
</comment>
<name>K6WDX4_9ACTN</name>
<dbReference type="Proteomes" id="UP000008363">
    <property type="component" value="Unassembled WGS sequence"/>
</dbReference>
<dbReference type="STRING" id="1108045.GORHZ_102_00040"/>
<dbReference type="EMBL" id="BAHC01000102">
    <property type="protein sequence ID" value="GAB90377.1"/>
    <property type="molecule type" value="Genomic_DNA"/>
</dbReference>
<dbReference type="AlphaFoldDB" id="K6WDX4"/>